<dbReference type="RefSeq" id="WP_014214980.1">
    <property type="nucleotide sequence ID" value="NC_016605.1"/>
</dbReference>
<keyword evidence="5 7" id="KW-0862">Zinc</keyword>
<dbReference type="InterPro" id="IPR011059">
    <property type="entry name" value="Metal-dep_hydrolase_composite"/>
</dbReference>
<protein>
    <recommendedName>
        <fullName evidence="7">Dihydroorotase</fullName>
        <shortName evidence="7">DHOase</shortName>
        <ecNumber evidence="7">3.5.2.3</ecNumber>
    </recommendedName>
</protein>
<dbReference type="GO" id="GO:0005737">
    <property type="term" value="C:cytoplasm"/>
    <property type="evidence" value="ECO:0007669"/>
    <property type="project" value="TreeGrafter"/>
</dbReference>
<proteinExistence type="inferred from homology"/>
<sequence>MTRILIKNGTVVTFKSVKQANVLINENTIEKIAPNIEENFDQVIDATGKLIFPGLVDVHVHFRDPGFTQKETVQTGSLAAAHGGYTTVCTMPNVKPVPNTPKLLKKMIDANMEKSVVKIRQIAPISVDRIKENLNDLEGLKKVGAIGFSNDGSGVQSTKLMLKAMEQVVKLKVPIAAHLEDESLMGSGVINDGQAARRLGLAGITELAETTQLARDLELARATGVHYHVCHISTKRSVQLVRQAKADGVHVTAEVTPHHLLLDDSMIKTDDPAFKMNPPLRSYEDRQALLVGLIDGTIDAIATDHAPHTVEDKEGSFETASFGISGLETALPLIYSSFVKTGILSLSQLVQIMSYNPAQIFKLDGAGQLQEGNAADIIIFDPNKKWKISNEFFESKGHNSPFIGRKVFGKVQCTIVNGKIVFGEESK</sequence>
<name>G8PBN3_PEDCP</name>
<feature type="binding site" evidence="7">
    <location>
        <position position="151"/>
    </location>
    <ligand>
        <name>Zn(2+)</name>
        <dbReference type="ChEBI" id="CHEBI:29105"/>
        <label>2</label>
    </ligand>
</feature>
<dbReference type="EMBL" id="CP003137">
    <property type="protein sequence ID" value="AEV94782.1"/>
    <property type="molecule type" value="Genomic_DNA"/>
</dbReference>
<dbReference type="PANTHER" id="PTHR43668:SF2">
    <property type="entry name" value="ALLANTOINASE"/>
    <property type="match status" value="1"/>
</dbReference>
<feature type="domain" description="Dihydroorotase catalytic" evidence="9">
    <location>
        <begin position="48"/>
        <end position="236"/>
    </location>
</feature>
<feature type="binding site" evidence="7">
    <location>
        <position position="178"/>
    </location>
    <ligand>
        <name>Zn(2+)</name>
        <dbReference type="ChEBI" id="CHEBI:29105"/>
        <label>2</label>
    </ligand>
</feature>
<dbReference type="SUPFAM" id="SSF51338">
    <property type="entry name" value="Composite domain of metallo-dependent hydrolases"/>
    <property type="match status" value="1"/>
</dbReference>
<dbReference type="PANTHER" id="PTHR43668">
    <property type="entry name" value="ALLANTOINASE"/>
    <property type="match status" value="1"/>
</dbReference>
<dbReference type="SUPFAM" id="SSF51556">
    <property type="entry name" value="Metallo-dependent hydrolases"/>
    <property type="match status" value="1"/>
</dbReference>
<dbReference type="Gene3D" id="3.20.20.140">
    <property type="entry name" value="Metal-dependent hydrolases"/>
    <property type="match status" value="1"/>
</dbReference>
<dbReference type="InterPro" id="IPR013108">
    <property type="entry name" value="Amidohydro_3"/>
</dbReference>
<dbReference type="GO" id="GO:0008270">
    <property type="term" value="F:zinc ion binding"/>
    <property type="evidence" value="ECO:0007669"/>
    <property type="project" value="UniProtKB-UniRule"/>
</dbReference>
<comment type="function">
    <text evidence="1 7">Catalyzes the reversible cyclization of carbamoyl aspartate to dihydroorotate.</text>
</comment>
<evidence type="ECO:0000256" key="7">
    <source>
        <dbReference type="HAMAP-Rule" id="MF_00220"/>
    </source>
</evidence>
<feature type="binding site" evidence="7">
    <location>
        <position position="93"/>
    </location>
    <ligand>
        <name>substrate</name>
    </ligand>
</feature>
<dbReference type="GO" id="GO:0044205">
    <property type="term" value="P:'de novo' UMP biosynthetic process"/>
    <property type="evidence" value="ECO:0007669"/>
    <property type="project" value="UniProtKB-UniRule"/>
</dbReference>
<keyword evidence="11" id="KW-1185">Reference proteome</keyword>
<reference evidence="10 11" key="1">
    <citation type="journal article" date="2012" name="J. Bacteriol.">
        <title>Complete Genome Sequence of the Beer Spoilage Organism Pediococcus claussenii ATCC BAA-344T.</title>
        <authorList>
            <person name="Pittet V."/>
            <person name="Abegunde T."/>
            <person name="Marfleet T."/>
            <person name="Haakensen M."/>
            <person name="Morrow K."/>
            <person name="Jayaprakash T."/>
            <person name="Schroeder K."/>
            <person name="Trost B."/>
            <person name="Byrns S."/>
            <person name="Bergsveinson J."/>
            <person name="Kusalik A."/>
            <person name="Ziola B."/>
        </authorList>
    </citation>
    <scope>NUCLEOTIDE SEQUENCE [LARGE SCALE GENOMIC DNA]</scope>
    <source>
        <strain evidence="10 11">ATCC BAA-344</strain>
    </source>
</reference>
<dbReference type="GO" id="GO:0004151">
    <property type="term" value="F:dihydroorotase activity"/>
    <property type="evidence" value="ECO:0007669"/>
    <property type="project" value="UniProtKB-UniRule"/>
</dbReference>
<dbReference type="InterPro" id="IPR002195">
    <property type="entry name" value="Dihydroorotase_CS"/>
</dbReference>
<dbReference type="HAMAP" id="MF_00220_B">
    <property type="entry name" value="PyrC_classI_B"/>
    <property type="match status" value="1"/>
</dbReference>
<keyword evidence="6 7" id="KW-0665">Pyrimidine biosynthesis</keyword>
<feature type="active site" evidence="7">
    <location>
        <position position="304"/>
    </location>
</feature>
<evidence type="ECO:0000256" key="3">
    <source>
        <dbReference type="ARBA" id="ARBA00022723"/>
    </source>
</evidence>
<dbReference type="GO" id="GO:0006145">
    <property type="term" value="P:purine nucleobase catabolic process"/>
    <property type="evidence" value="ECO:0007669"/>
    <property type="project" value="TreeGrafter"/>
</dbReference>
<dbReference type="InterPro" id="IPR050138">
    <property type="entry name" value="DHOase/Allantoinase_Hydrolase"/>
</dbReference>
<dbReference type="PATRIC" id="fig|701521.8.peg.456"/>
<evidence type="ECO:0000256" key="5">
    <source>
        <dbReference type="ARBA" id="ARBA00022833"/>
    </source>
</evidence>
<feature type="binding site" evidence="7">
    <location>
        <position position="61"/>
    </location>
    <ligand>
        <name>Zn(2+)</name>
        <dbReference type="ChEBI" id="CHEBI:29105"/>
        <label>1</label>
    </ligand>
</feature>
<dbReference type="InterPro" id="IPR032466">
    <property type="entry name" value="Metal_Hydrolase"/>
</dbReference>
<evidence type="ECO:0000259" key="8">
    <source>
        <dbReference type="Pfam" id="PF07969"/>
    </source>
</evidence>
<feature type="binding site" evidence="7">
    <location>
        <position position="277"/>
    </location>
    <ligand>
        <name>substrate</name>
    </ligand>
</feature>
<gene>
    <name evidence="7 10" type="primary">pyrC</name>
    <name evidence="10" type="ordered locus">PECL_480</name>
</gene>
<dbReference type="AlphaFoldDB" id="G8PBN3"/>
<dbReference type="UniPathway" id="UPA00070">
    <property type="reaction ID" value="UER00117"/>
</dbReference>
<dbReference type="STRING" id="701521.PECL_480"/>
<evidence type="ECO:0000256" key="6">
    <source>
        <dbReference type="ARBA" id="ARBA00022975"/>
    </source>
</evidence>
<feature type="domain" description="Amidohydrolase 3" evidence="8">
    <location>
        <begin position="344"/>
        <end position="422"/>
    </location>
</feature>
<dbReference type="PROSITE" id="PS00483">
    <property type="entry name" value="DIHYDROOROTASE_2"/>
    <property type="match status" value="1"/>
</dbReference>
<dbReference type="HOGENOM" id="CLU_015572_1_0_9"/>
<evidence type="ECO:0000313" key="10">
    <source>
        <dbReference type="EMBL" id="AEV94782.1"/>
    </source>
</evidence>
<evidence type="ECO:0000256" key="2">
    <source>
        <dbReference type="ARBA" id="ARBA00010286"/>
    </source>
</evidence>
<evidence type="ECO:0000259" key="9">
    <source>
        <dbReference type="Pfam" id="PF12890"/>
    </source>
</evidence>
<dbReference type="KEGG" id="pce:PECL_480"/>
<comment type="cofactor">
    <cofactor evidence="7">
        <name>Zn(2+)</name>
        <dbReference type="ChEBI" id="CHEBI:29105"/>
    </cofactor>
    <text evidence="7">Binds 2 Zn(2+) ions per subunit.</text>
</comment>
<dbReference type="Proteomes" id="UP000005444">
    <property type="component" value="Chromosome"/>
</dbReference>
<comment type="pathway">
    <text evidence="7">Pyrimidine metabolism; UMP biosynthesis via de novo pathway; (S)-dihydroorotate from bicarbonate: step 3/3.</text>
</comment>
<evidence type="ECO:0000313" key="11">
    <source>
        <dbReference type="Proteomes" id="UP000005444"/>
    </source>
</evidence>
<dbReference type="GO" id="GO:0004038">
    <property type="term" value="F:allantoinase activity"/>
    <property type="evidence" value="ECO:0007669"/>
    <property type="project" value="TreeGrafter"/>
</dbReference>
<dbReference type="InterPro" id="IPR024403">
    <property type="entry name" value="DHOase_cat"/>
</dbReference>
<feature type="binding site" evidence="7">
    <location>
        <position position="308"/>
    </location>
    <ligand>
        <name>substrate</name>
    </ligand>
</feature>
<dbReference type="EC" id="3.5.2.3" evidence="7"/>
<feature type="binding site" evidence="7">
    <location>
        <position position="59"/>
    </location>
    <ligand>
        <name>Zn(2+)</name>
        <dbReference type="ChEBI" id="CHEBI:29105"/>
        <label>1</label>
    </ligand>
</feature>
<dbReference type="Pfam" id="PF07969">
    <property type="entry name" value="Amidohydro_3"/>
    <property type="match status" value="1"/>
</dbReference>
<dbReference type="CDD" id="cd01317">
    <property type="entry name" value="DHOase_IIa"/>
    <property type="match status" value="1"/>
</dbReference>
<dbReference type="InterPro" id="IPR004722">
    <property type="entry name" value="DHOase"/>
</dbReference>
<comment type="similarity">
    <text evidence="2 7">Belongs to the metallo-dependent hydrolases superfamily. DHOase family. Class I DHOase subfamily.</text>
</comment>
<feature type="binding site" evidence="7">
    <location>
        <position position="151"/>
    </location>
    <ligand>
        <name>Zn(2+)</name>
        <dbReference type="ChEBI" id="CHEBI:29105"/>
        <label>1</label>
    </ligand>
</feature>
<comment type="catalytic activity">
    <reaction evidence="7">
        <text>(S)-dihydroorotate + H2O = N-carbamoyl-L-aspartate + H(+)</text>
        <dbReference type="Rhea" id="RHEA:24296"/>
        <dbReference type="ChEBI" id="CHEBI:15377"/>
        <dbReference type="ChEBI" id="CHEBI:15378"/>
        <dbReference type="ChEBI" id="CHEBI:30864"/>
        <dbReference type="ChEBI" id="CHEBI:32814"/>
        <dbReference type="EC" id="3.5.2.3"/>
    </reaction>
</comment>
<dbReference type="NCBIfam" id="TIGR00857">
    <property type="entry name" value="pyrC_multi"/>
    <property type="match status" value="1"/>
</dbReference>
<organism evidence="10 11">
    <name type="scientific">Pediococcus claussenii (strain ATCC BAA-344 / DSM 14800 / JCM 18046 / KCTC 3811 / LMG 21948 / P06)</name>
    <dbReference type="NCBI Taxonomy" id="701521"/>
    <lineage>
        <taxon>Bacteria</taxon>
        <taxon>Bacillati</taxon>
        <taxon>Bacillota</taxon>
        <taxon>Bacilli</taxon>
        <taxon>Lactobacillales</taxon>
        <taxon>Lactobacillaceae</taxon>
        <taxon>Pediococcus</taxon>
    </lineage>
</organism>
<keyword evidence="4 7" id="KW-0378">Hydrolase</keyword>
<dbReference type="eggNOG" id="COG0044">
    <property type="taxonomic scope" value="Bacteria"/>
</dbReference>
<dbReference type="NCBIfam" id="NF006837">
    <property type="entry name" value="PRK09357.1-2"/>
    <property type="match status" value="1"/>
</dbReference>
<accession>G8PBN3</accession>
<feature type="binding site" evidence="7">
    <location>
        <begin position="61"/>
        <end position="63"/>
    </location>
    <ligand>
        <name>substrate</name>
    </ligand>
</feature>
<feature type="binding site" evidence="7">
    <location>
        <position position="231"/>
    </location>
    <ligand>
        <name>Zn(2+)</name>
        <dbReference type="ChEBI" id="CHEBI:29105"/>
        <label>2</label>
    </ligand>
</feature>
<keyword evidence="3 7" id="KW-0479">Metal-binding</keyword>
<dbReference type="Pfam" id="PF12890">
    <property type="entry name" value="DHOase"/>
    <property type="match status" value="1"/>
</dbReference>
<evidence type="ECO:0000256" key="4">
    <source>
        <dbReference type="ARBA" id="ARBA00022801"/>
    </source>
</evidence>
<evidence type="ECO:0000256" key="1">
    <source>
        <dbReference type="ARBA" id="ARBA00002368"/>
    </source>
</evidence>
<feature type="binding site" evidence="7">
    <location>
        <position position="304"/>
    </location>
    <ligand>
        <name>Zn(2+)</name>
        <dbReference type="ChEBI" id="CHEBI:29105"/>
        <label>1</label>
    </ligand>
</feature>
<feature type="binding site" evidence="7">
    <location>
        <begin position="322"/>
        <end position="323"/>
    </location>
    <ligand>
        <name>substrate</name>
    </ligand>
</feature>
<dbReference type="PROSITE" id="PS00482">
    <property type="entry name" value="DIHYDROOROTASE_1"/>
    <property type="match status" value="1"/>
</dbReference>